<dbReference type="PIRSF" id="PIRSF029745">
    <property type="entry name" value="FhaC"/>
    <property type="match status" value="1"/>
</dbReference>
<dbReference type="GO" id="GO:0046819">
    <property type="term" value="P:protein secretion by the type V secretion system"/>
    <property type="evidence" value="ECO:0007669"/>
    <property type="project" value="TreeGrafter"/>
</dbReference>
<dbReference type="InterPro" id="IPR035251">
    <property type="entry name" value="ShlB_POTRA"/>
</dbReference>
<dbReference type="RefSeq" id="WP_168989523.1">
    <property type="nucleotide sequence ID" value="NZ_CAWPHM010000076.1"/>
</dbReference>
<evidence type="ECO:0000256" key="1">
    <source>
        <dbReference type="ARBA" id="ARBA00022452"/>
    </source>
</evidence>
<dbReference type="Pfam" id="PF03865">
    <property type="entry name" value="ShlB"/>
    <property type="match status" value="1"/>
</dbReference>
<gene>
    <name evidence="7" type="ORF">GPA21_18225</name>
</gene>
<evidence type="ECO:0000313" key="8">
    <source>
        <dbReference type="Proteomes" id="UP000599523"/>
    </source>
</evidence>
<comment type="caution">
    <text evidence="7">The sequence shown here is derived from an EMBL/GenBank/DDBJ whole genome shotgun (WGS) entry which is preliminary data.</text>
</comment>
<reference evidence="7" key="1">
    <citation type="submission" date="2019-12" db="EMBL/GenBank/DDBJ databases">
        <title>Comparative genomics gives insights into the taxonomy of the Azoarcus-Aromatoleum group and reveals separate origins of nif in the plant-associated Azoarcus and non-plant-associated Aromatoleum sub-groups.</title>
        <authorList>
            <person name="Lafos M."/>
            <person name="Maluk M."/>
            <person name="Batista M."/>
            <person name="Junghare M."/>
            <person name="Carmona M."/>
            <person name="Faoro H."/>
            <person name="Cruz L.M."/>
            <person name="Battistoni F."/>
            <person name="De Souza E."/>
            <person name="Pedrosa F."/>
            <person name="Chen W.-M."/>
            <person name="Poole P.S."/>
            <person name="Dixon R.A."/>
            <person name="James E.K."/>
        </authorList>
    </citation>
    <scope>NUCLEOTIDE SEQUENCE</scope>
    <source>
        <strain evidence="7">NSC3</strain>
    </source>
</reference>
<dbReference type="AlphaFoldDB" id="A0A972FGG0"/>
<dbReference type="InterPro" id="IPR013686">
    <property type="entry name" value="Polypept-transport_assoc_ShlB"/>
</dbReference>
<keyword evidence="3" id="KW-0998">Cell outer membrane</keyword>
<proteinExistence type="predicted"/>
<feature type="domain" description="Haemolysin activator HlyB C-terminal" evidence="4">
    <location>
        <begin position="203"/>
        <end position="521"/>
    </location>
</feature>
<dbReference type="GO" id="GO:0098046">
    <property type="term" value="C:type V protein secretion system complex"/>
    <property type="evidence" value="ECO:0007669"/>
    <property type="project" value="TreeGrafter"/>
</dbReference>
<dbReference type="PANTHER" id="PTHR34597:SF3">
    <property type="entry name" value="OUTER MEMBRANE TRANSPORTER CDIB"/>
    <property type="match status" value="1"/>
</dbReference>
<evidence type="ECO:0000313" key="7">
    <source>
        <dbReference type="EMBL" id="NMG04892.1"/>
    </source>
</evidence>
<feature type="domain" description="ShlB POTRA" evidence="6">
    <location>
        <begin position="145"/>
        <end position="198"/>
    </location>
</feature>
<sequence length="557" mass="61590">MCLALLGAQAAIADPLPDPTVELLRQQGREREERQRLETTPQVRLRVPDAPPAERIPEDETPCFVIDRIILEGEHNAHFEFARAAIDRADDPAIGRCLGTQGIAAVMARAQNAIIARGLITTRVLAQAQDLSDGTLVLTALPGRVRNIGFSKESGRRAYASNAMPMRAGDLLSLRDLEQGLENLRRLPSVETDIRILPGEAPGESDIEIEWQQARPVRLALSLDDSGSRTTGKYLTTAALSVDHPLRLNDLFYASYTRDVGGHRGKTSGARDTRGHTVHYSVPYGHWSLSATTSENRFSQTVAGSVEDYRYSGISENHELRLSRTLYRSARHRSAVSLRGYLNKSANFIEDAEVRIQRRRMAGWTLGVQHRAHFGNATLEGALDFRRGTSALGAIEAPEETSGMGTARPRVLSANAQLTLPFAAAGEFFSYRTNWRAQWHRTPLVPQDRFAIGGRHTVRGFDGETILLAERGWLLRNELAWHHRSGLHSVYAGLDHGVVGGPTAERLVGRRLTGAVIGTRGNWQQLSWDAFVGWPLSRPDGFKASSKVTGFHLSWSW</sequence>
<keyword evidence="8" id="KW-1185">Reference proteome</keyword>
<evidence type="ECO:0000256" key="3">
    <source>
        <dbReference type="ARBA" id="ARBA00023237"/>
    </source>
</evidence>
<dbReference type="Gene3D" id="3.10.20.310">
    <property type="entry name" value="membrane protein fhac"/>
    <property type="match status" value="1"/>
</dbReference>
<protein>
    <submittedName>
        <fullName evidence="7">ShlB/FhaC/HecB family hemolysin secretion/activation protein</fullName>
    </submittedName>
</protein>
<feature type="domain" description="Polypeptide-transport-associated ShlB-type" evidence="5">
    <location>
        <begin position="64"/>
        <end position="143"/>
    </location>
</feature>
<accession>A0A972FGG0</accession>
<keyword evidence="1" id="KW-1134">Transmembrane beta strand</keyword>
<evidence type="ECO:0000259" key="5">
    <source>
        <dbReference type="Pfam" id="PF08479"/>
    </source>
</evidence>
<dbReference type="Pfam" id="PF08479">
    <property type="entry name" value="POTRA_2"/>
    <property type="match status" value="1"/>
</dbReference>
<evidence type="ECO:0000256" key="2">
    <source>
        <dbReference type="ARBA" id="ARBA00022692"/>
    </source>
</evidence>
<evidence type="ECO:0000259" key="4">
    <source>
        <dbReference type="Pfam" id="PF03865"/>
    </source>
</evidence>
<evidence type="ECO:0000259" key="6">
    <source>
        <dbReference type="Pfam" id="PF17287"/>
    </source>
</evidence>
<dbReference type="GO" id="GO:0008320">
    <property type="term" value="F:protein transmembrane transporter activity"/>
    <property type="evidence" value="ECO:0007669"/>
    <property type="project" value="TreeGrafter"/>
</dbReference>
<dbReference type="Pfam" id="PF17287">
    <property type="entry name" value="POTRA_3"/>
    <property type="match status" value="1"/>
</dbReference>
<name>A0A972FGG0_9RHOO</name>
<dbReference type="InterPro" id="IPR051544">
    <property type="entry name" value="TPS_OM_transporter"/>
</dbReference>
<organism evidence="7 8">
    <name type="scientific">Azoarcus taiwanensis</name>
    <dbReference type="NCBI Taxonomy" id="666964"/>
    <lineage>
        <taxon>Bacteria</taxon>
        <taxon>Pseudomonadati</taxon>
        <taxon>Pseudomonadota</taxon>
        <taxon>Betaproteobacteria</taxon>
        <taxon>Rhodocyclales</taxon>
        <taxon>Zoogloeaceae</taxon>
        <taxon>Azoarcus</taxon>
    </lineage>
</organism>
<dbReference type="Proteomes" id="UP000599523">
    <property type="component" value="Unassembled WGS sequence"/>
</dbReference>
<dbReference type="InterPro" id="IPR027282">
    <property type="entry name" value="TPS"/>
</dbReference>
<dbReference type="Gene3D" id="2.40.160.50">
    <property type="entry name" value="membrane protein fhac: a member of the omp85/tpsb transporter family"/>
    <property type="match status" value="1"/>
</dbReference>
<keyword evidence="1" id="KW-0472">Membrane</keyword>
<keyword evidence="2" id="KW-0812">Transmembrane</keyword>
<dbReference type="InterPro" id="IPR005565">
    <property type="entry name" value="Hemolysn_activator_HlyB_C"/>
</dbReference>
<dbReference type="EMBL" id="WTVM01000169">
    <property type="protein sequence ID" value="NMG04892.1"/>
    <property type="molecule type" value="Genomic_DNA"/>
</dbReference>
<dbReference type="PANTHER" id="PTHR34597">
    <property type="entry name" value="SLR1661 PROTEIN"/>
    <property type="match status" value="1"/>
</dbReference>